<dbReference type="KEGG" id="plia:E4191_06340"/>
<dbReference type="InterPro" id="IPR036188">
    <property type="entry name" value="FAD/NAD-bd_sf"/>
</dbReference>
<evidence type="ECO:0000259" key="2">
    <source>
        <dbReference type="Pfam" id="PF01266"/>
    </source>
</evidence>
<evidence type="ECO:0000256" key="1">
    <source>
        <dbReference type="ARBA" id="ARBA00023002"/>
    </source>
</evidence>
<dbReference type="EMBL" id="CP038439">
    <property type="protein sequence ID" value="QBX34370.1"/>
    <property type="molecule type" value="Genomic_DNA"/>
</dbReference>
<name>A0A4P7HL42_9RHOB</name>
<accession>A0A4P7HL42</accession>
<dbReference type="Gene3D" id="3.30.9.10">
    <property type="entry name" value="D-Amino Acid Oxidase, subunit A, domain 2"/>
    <property type="match status" value="1"/>
</dbReference>
<dbReference type="Proteomes" id="UP000296374">
    <property type="component" value="Chromosome"/>
</dbReference>
<dbReference type="Gene3D" id="3.50.50.60">
    <property type="entry name" value="FAD/NAD(P)-binding domain"/>
    <property type="match status" value="1"/>
</dbReference>
<proteinExistence type="predicted"/>
<dbReference type="PANTHER" id="PTHR13847">
    <property type="entry name" value="SARCOSINE DEHYDROGENASE-RELATED"/>
    <property type="match status" value="1"/>
</dbReference>
<dbReference type="GO" id="GO:0005737">
    <property type="term" value="C:cytoplasm"/>
    <property type="evidence" value="ECO:0007669"/>
    <property type="project" value="TreeGrafter"/>
</dbReference>
<dbReference type="PANTHER" id="PTHR13847:SF281">
    <property type="entry name" value="FAD DEPENDENT OXIDOREDUCTASE DOMAIN-CONTAINING PROTEIN"/>
    <property type="match status" value="1"/>
</dbReference>
<dbReference type="InterPro" id="IPR006076">
    <property type="entry name" value="FAD-dep_OxRdtase"/>
</dbReference>
<gene>
    <name evidence="3" type="ORF">E4191_06340</name>
</gene>
<evidence type="ECO:0000313" key="4">
    <source>
        <dbReference type="Proteomes" id="UP000296374"/>
    </source>
</evidence>
<dbReference type="AlphaFoldDB" id="A0A4P7HL42"/>
<organism evidence="3 4">
    <name type="scientific">Paracoccus liaowanqingii</name>
    <dbReference type="NCBI Taxonomy" id="2560053"/>
    <lineage>
        <taxon>Bacteria</taxon>
        <taxon>Pseudomonadati</taxon>
        <taxon>Pseudomonadota</taxon>
        <taxon>Alphaproteobacteria</taxon>
        <taxon>Rhodobacterales</taxon>
        <taxon>Paracoccaceae</taxon>
        <taxon>Paracoccus</taxon>
    </lineage>
</organism>
<sequence>MRDDPCSHGLWERTAPAAPRTGVLEGETTAEVAIVGAGYTGLSTALHLAERGIDAVVLEAVEIGFGGAGRNVGLVNAGMWVMPDQLVATLGADQGGRLIALLAEGPARVWDIVRRHGIDCEATPTGTLHTAVGPSGWAEVSERARQWQRLGAPVELLPPDAAAEMIGSKVYAGALLDRRAGTIQPLAYARGLARAALGQGARIFTGSPATGLQRQGALWRVTTPAGSVTARRVVMATDAYTRHLAPEIRTQQVFLPYFNLATEPLPDDVARTILPGRQGGWDTQEVLTSFRLDRQNRMVFGSVGALRNSGDLVHRAWARRALRRIFPQIGAVKFQTGWFGQIGMTGDNLPRFHRLDEGIYSFCGYNGRGIAPGTAFGQVLAGYLSGEIPEAHLPLRPCQPQPAAFGRLRAAGFEIGAQMVHLVDARR</sequence>
<keyword evidence="1" id="KW-0560">Oxidoreductase</keyword>
<reference evidence="4" key="1">
    <citation type="submission" date="2019-03" db="EMBL/GenBank/DDBJ databases">
        <authorList>
            <person name="Li J."/>
        </authorList>
    </citation>
    <scope>NUCLEOTIDE SEQUENCE [LARGE SCALE GENOMIC DNA]</scope>
    <source>
        <strain evidence="4">2251</strain>
    </source>
</reference>
<evidence type="ECO:0000313" key="3">
    <source>
        <dbReference type="EMBL" id="QBX34370.1"/>
    </source>
</evidence>
<dbReference type="RefSeq" id="WP_135312659.1">
    <property type="nucleotide sequence ID" value="NZ_CP038439.1"/>
</dbReference>
<dbReference type="SUPFAM" id="SSF51905">
    <property type="entry name" value="FAD/NAD(P)-binding domain"/>
    <property type="match status" value="1"/>
</dbReference>
<feature type="domain" description="FAD dependent oxidoreductase" evidence="2">
    <location>
        <begin position="32"/>
        <end position="381"/>
    </location>
</feature>
<dbReference type="GO" id="GO:0016491">
    <property type="term" value="F:oxidoreductase activity"/>
    <property type="evidence" value="ECO:0007669"/>
    <property type="project" value="UniProtKB-KW"/>
</dbReference>
<dbReference type="Pfam" id="PF01266">
    <property type="entry name" value="DAO"/>
    <property type="match status" value="1"/>
</dbReference>
<protein>
    <submittedName>
        <fullName evidence="3">FAD-binding oxidoreductase</fullName>
    </submittedName>
</protein>